<name>A0A437S7L7_9FIRM</name>
<keyword evidence="8" id="KW-1185">Reference proteome</keyword>
<keyword evidence="3 7" id="KW-0808">Transferase</keyword>
<evidence type="ECO:0000256" key="3">
    <source>
        <dbReference type="ARBA" id="ARBA00022679"/>
    </source>
</evidence>
<dbReference type="RefSeq" id="WP_127724062.1">
    <property type="nucleotide sequence ID" value="NZ_RLIH01000004.1"/>
</dbReference>
<dbReference type="InterPro" id="IPR000182">
    <property type="entry name" value="GNAT_dom"/>
</dbReference>
<comment type="caution">
    <text evidence="7">The sequence shown here is derived from an EMBL/GenBank/DDBJ whole genome shotgun (WGS) entry which is preliminary data.</text>
</comment>
<dbReference type="GO" id="GO:0008999">
    <property type="term" value="F:protein-N-terminal-alanine acetyltransferase activity"/>
    <property type="evidence" value="ECO:0007669"/>
    <property type="project" value="UniProtKB-EC"/>
</dbReference>
<evidence type="ECO:0000313" key="7">
    <source>
        <dbReference type="EMBL" id="RVU55056.1"/>
    </source>
</evidence>
<dbReference type="GO" id="GO:0005737">
    <property type="term" value="C:cytoplasm"/>
    <property type="evidence" value="ECO:0007669"/>
    <property type="project" value="UniProtKB-SubCell"/>
</dbReference>
<evidence type="ECO:0000256" key="2">
    <source>
        <dbReference type="ARBA" id="ARBA00022490"/>
    </source>
</evidence>
<sequence length="155" mass="18012">MNIEKKSFRKAKTEDLDRIMEIEEASFDTPWSREALKMEIERDLISEVYVVEVPDEDGNGKVVGFLNFVKLFGEVHINNVAIDEDYRNLGIGSFLLSNVLKELGNNGFGNWDITLEVRHDNFPAINLYKKFGFVEEGMRKDYYKIGSHAIIMWKR</sequence>
<comment type="subcellular location">
    <subcellularLocation>
        <location evidence="5">Cytoplasm</location>
    </subcellularLocation>
</comment>
<dbReference type="Pfam" id="PF00583">
    <property type="entry name" value="Acetyltransf_1"/>
    <property type="match status" value="1"/>
</dbReference>
<comment type="catalytic activity">
    <reaction evidence="5">
        <text>N-terminal L-alanyl-[ribosomal protein bS18] + acetyl-CoA = N-terminal N(alpha)-acetyl-L-alanyl-[ribosomal protein bS18] + CoA + H(+)</text>
        <dbReference type="Rhea" id="RHEA:43756"/>
        <dbReference type="Rhea" id="RHEA-COMP:10676"/>
        <dbReference type="Rhea" id="RHEA-COMP:10677"/>
        <dbReference type="ChEBI" id="CHEBI:15378"/>
        <dbReference type="ChEBI" id="CHEBI:57287"/>
        <dbReference type="ChEBI" id="CHEBI:57288"/>
        <dbReference type="ChEBI" id="CHEBI:64718"/>
        <dbReference type="ChEBI" id="CHEBI:83683"/>
        <dbReference type="EC" id="2.3.1.266"/>
    </reaction>
</comment>
<feature type="domain" description="N-acetyltransferase" evidence="6">
    <location>
        <begin position="6"/>
        <end position="155"/>
    </location>
</feature>
<evidence type="ECO:0000256" key="5">
    <source>
        <dbReference type="RuleBase" id="RU363094"/>
    </source>
</evidence>
<gene>
    <name evidence="7" type="primary">rimI</name>
    <name evidence="7" type="ORF">EF514_03980</name>
</gene>
<reference evidence="7 8" key="1">
    <citation type="submission" date="2018-11" db="EMBL/GenBank/DDBJ databases">
        <title>Genome sequencing and assembly of Anaerosphaera sp. nov., GS7-6-2.</title>
        <authorList>
            <person name="Rettenmaier R."/>
            <person name="Liebl W."/>
            <person name="Zverlov V."/>
        </authorList>
    </citation>
    <scope>NUCLEOTIDE SEQUENCE [LARGE SCALE GENOMIC DNA]</scope>
    <source>
        <strain evidence="7 8">GS7-6-2</strain>
    </source>
</reference>
<comment type="similarity">
    <text evidence="1 5">Belongs to the acetyltransferase family. RimI subfamily.</text>
</comment>
<dbReference type="InterPro" id="IPR050680">
    <property type="entry name" value="YpeA/RimI_acetyltransf"/>
</dbReference>
<dbReference type="Proteomes" id="UP000288812">
    <property type="component" value="Unassembled WGS sequence"/>
</dbReference>
<accession>A0A437S7L7</accession>
<dbReference type="AlphaFoldDB" id="A0A437S7L7"/>
<comment type="function">
    <text evidence="5">Acetylates the N-terminal alanine of ribosomal protein bS18.</text>
</comment>
<evidence type="ECO:0000259" key="6">
    <source>
        <dbReference type="PROSITE" id="PS51186"/>
    </source>
</evidence>
<keyword evidence="4" id="KW-0012">Acyltransferase</keyword>
<evidence type="ECO:0000256" key="1">
    <source>
        <dbReference type="ARBA" id="ARBA00005395"/>
    </source>
</evidence>
<organism evidence="7 8">
    <name type="scientific">Anaerosphaera multitolerans</name>
    <dbReference type="NCBI Taxonomy" id="2487351"/>
    <lineage>
        <taxon>Bacteria</taxon>
        <taxon>Bacillati</taxon>
        <taxon>Bacillota</taxon>
        <taxon>Tissierellia</taxon>
        <taxon>Tissierellales</taxon>
        <taxon>Peptoniphilaceae</taxon>
        <taxon>Anaerosphaera</taxon>
    </lineage>
</organism>
<dbReference type="Gene3D" id="3.40.630.30">
    <property type="match status" value="1"/>
</dbReference>
<dbReference type="EC" id="2.3.1.266" evidence="5"/>
<protein>
    <recommendedName>
        <fullName evidence="5">[Ribosomal protein bS18]-alanine N-acetyltransferase</fullName>
        <ecNumber evidence="5">2.3.1.266</ecNumber>
    </recommendedName>
</protein>
<dbReference type="PROSITE" id="PS51186">
    <property type="entry name" value="GNAT"/>
    <property type="match status" value="1"/>
</dbReference>
<dbReference type="InterPro" id="IPR006464">
    <property type="entry name" value="AcTrfase_RimI/Ard1"/>
</dbReference>
<evidence type="ECO:0000313" key="8">
    <source>
        <dbReference type="Proteomes" id="UP000288812"/>
    </source>
</evidence>
<dbReference type="CDD" id="cd04301">
    <property type="entry name" value="NAT_SF"/>
    <property type="match status" value="1"/>
</dbReference>
<dbReference type="EMBL" id="RLIH01000004">
    <property type="protein sequence ID" value="RVU55056.1"/>
    <property type="molecule type" value="Genomic_DNA"/>
</dbReference>
<dbReference type="PANTHER" id="PTHR43420">
    <property type="entry name" value="ACETYLTRANSFERASE"/>
    <property type="match status" value="1"/>
</dbReference>
<dbReference type="PANTHER" id="PTHR43420:SF44">
    <property type="entry name" value="ACETYLTRANSFERASE YPEA"/>
    <property type="match status" value="1"/>
</dbReference>
<evidence type="ECO:0000256" key="4">
    <source>
        <dbReference type="ARBA" id="ARBA00023315"/>
    </source>
</evidence>
<proteinExistence type="inferred from homology"/>
<keyword evidence="2 5" id="KW-0963">Cytoplasm</keyword>
<dbReference type="SUPFAM" id="SSF55729">
    <property type="entry name" value="Acyl-CoA N-acyltransferases (Nat)"/>
    <property type="match status" value="1"/>
</dbReference>
<dbReference type="NCBIfam" id="TIGR01575">
    <property type="entry name" value="rimI"/>
    <property type="match status" value="1"/>
</dbReference>
<dbReference type="OrthoDB" id="9794566at2"/>
<dbReference type="InterPro" id="IPR016181">
    <property type="entry name" value="Acyl_CoA_acyltransferase"/>
</dbReference>